<name>A0A8K1S5M0_CARMO</name>
<evidence type="ECO:0000256" key="2">
    <source>
        <dbReference type="SAM" id="SignalP"/>
    </source>
</evidence>
<sequence length="78" mass="8465">MAPVRHLAAAALVFLVLASACSTQGTEDGKKEPSGVWLLQPMRVDTSSGLSKDSRRQSGPGFFRPRPGRFVPQEGYVY</sequence>
<feature type="compositionally biased region" description="Low complexity" evidence="1">
    <location>
        <begin position="59"/>
        <end position="70"/>
    </location>
</feature>
<dbReference type="AlphaFoldDB" id="A0A8K1S5M0"/>
<keyword evidence="2" id="KW-0732">Signal</keyword>
<dbReference type="EMBL" id="MT879291">
    <property type="protein sequence ID" value="UES72917.1"/>
    <property type="molecule type" value="mRNA"/>
</dbReference>
<organism evidence="3">
    <name type="scientific">Carausius morosus</name>
    <name type="common">Indian stick insect</name>
    <name type="synonym">Dixippus morosus</name>
    <dbReference type="NCBI Taxonomy" id="7022"/>
    <lineage>
        <taxon>Eukaryota</taxon>
        <taxon>Metazoa</taxon>
        <taxon>Ecdysozoa</taxon>
        <taxon>Arthropoda</taxon>
        <taxon>Hexapoda</taxon>
        <taxon>Insecta</taxon>
        <taxon>Pterygota</taxon>
        <taxon>Neoptera</taxon>
        <taxon>Polyneoptera</taxon>
        <taxon>Phasmatodea</taxon>
        <taxon>Verophasmatodea</taxon>
        <taxon>Anareolatae</taxon>
        <taxon>Lonchodidae</taxon>
        <taxon>Lonchodinae</taxon>
        <taxon>Carausius</taxon>
    </lineage>
</organism>
<feature type="chain" id="PRO_5035423870" evidence="2">
    <location>
        <begin position="24"/>
        <end position="78"/>
    </location>
</feature>
<feature type="signal peptide" evidence="2">
    <location>
        <begin position="1"/>
        <end position="23"/>
    </location>
</feature>
<protein>
    <submittedName>
        <fullName evidence="3">Pyrokinin-like protein 1</fullName>
    </submittedName>
</protein>
<evidence type="ECO:0000256" key="1">
    <source>
        <dbReference type="SAM" id="MobiDB-lite"/>
    </source>
</evidence>
<reference evidence="3" key="2">
    <citation type="journal article" date="2021" name="J. Neurosci.">
        <title>Neuromodulation Can Be Simple: Myoinhibitory Peptide, Contained in Dedicated Regulatory Pathways, Is the Only Neurally-Mediated Peptide Modulator of Stick Insect Leg Muscle.</title>
        <authorList>
            <person name="Liessem S."/>
            <person name="Kowatschew D."/>
            <person name="Dippel S."/>
            <person name="Blanke A."/>
            <person name="Korsching S."/>
            <person name="Guschlbauer C."/>
            <person name="Hooper S.L."/>
            <person name="Predel R."/>
            <person name="Buschges A."/>
        </authorList>
    </citation>
    <scope>NUCLEOTIDE SEQUENCE</scope>
</reference>
<evidence type="ECO:0000313" key="3">
    <source>
        <dbReference type="EMBL" id="UES72917.1"/>
    </source>
</evidence>
<accession>A0A8K1S5M0</accession>
<reference evidence="3" key="1">
    <citation type="journal article" date="2018" name="J. Proteome Res.">
        <title>Transcriptomic and Neuropeptidomic Analysis of the Stick Insect, Carausius morosus.</title>
        <authorList>
            <person name="Liessem S"/>
            <person name="Ragionieri L"/>
            <person name="Neupert S"/>
            <person name="Buschges A"/>
            <person name="Predel R."/>
        </authorList>
    </citation>
    <scope>NUCLEOTIDE SEQUENCE</scope>
</reference>
<proteinExistence type="evidence at transcript level"/>
<feature type="region of interest" description="Disordered" evidence="1">
    <location>
        <begin position="45"/>
        <end position="78"/>
    </location>
</feature>